<dbReference type="Gene3D" id="3.40.710.10">
    <property type="entry name" value="DD-peptidase/beta-lactamase superfamily"/>
    <property type="match status" value="1"/>
</dbReference>
<dbReference type="EMBL" id="MAEM01000239">
    <property type="protein sequence ID" value="OBS01926.1"/>
    <property type="molecule type" value="Genomic_DNA"/>
</dbReference>
<comment type="caution">
    <text evidence="4">The sequence shown here is derived from an EMBL/GenBank/DDBJ whole genome shotgun (WGS) entry which is preliminary data.</text>
</comment>
<evidence type="ECO:0000259" key="3">
    <source>
        <dbReference type="Pfam" id="PF13354"/>
    </source>
</evidence>
<dbReference type="PANTHER" id="PTHR35333">
    <property type="entry name" value="BETA-LACTAMASE"/>
    <property type="match status" value="1"/>
</dbReference>
<dbReference type="InterPro" id="IPR000871">
    <property type="entry name" value="Beta-lactam_class-A"/>
</dbReference>
<dbReference type="AlphaFoldDB" id="A0A1A6BI01"/>
<proteinExistence type="predicted"/>
<feature type="domain" description="Beta-lactamase class A catalytic" evidence="3">
    <location>
        <begin position="65"/>
        <end position="276"/>
    </location>
</feature>
<dbReference type="InterPro" id="IPR012338">
    <property type="entry name" value="Beta-lactam/transpept-like"/>
</dbReference>
<protein>
    <recommendedName>
        <fullName evidence="1">Beta-lactamase</fullName>
    </recommendedName>
    <alternativeName>
        <fullName evidence="2">Penicillinase</fullName>
    </alternativeName>
</protein>
<dbReference type="SUPFAM" id="SSF56601">
    <property type="entry name" value="beta-lactamase/transpeptidase-like"/>
    <property type="match status" value="1"/>
</dbReference>
<accession>A0A1A6BI01</accession>
<dbReference type="GO" id="GO:0008800">
    <property type="term" value="F:beta-lactamase activity"/>
    <property type="evidence" value="ECO:0007669"/>
    <property type="project" value="InterPro"/>
</dbReference>
<evidence type="ECO:0000256" key="2">
    <source>
        <dbReference type="ARBA" id="ARBA00030171"/>
    </source>
</evidence>
<dbReference type="Proteomes" id="UP000093757">
    <property type="component" value="Unassembled WGS sequence"/>
</dbReference>
<name>A0A1A6BI01_MYCGO</name>
<evidence type="ECO:0000313" key="4">
    <source>
        <dbReference type="EMBL" id="OBS01926.1"/>
    </source>
</evidence>
<dbReference type="GO" id="GO:0046677">
    <property type="term" value="P:response to antibiotic"/>
    <property type="evidence" value="ECO:0007669"/>
    <property type="project" value="InterPro"/>
</dbReference>
<reference evidence="4 5" key="1">
    <citation type="submission" date="2016-06" db="EMBL/GenBank/DDBJ databases">
        <authorList>
            <person name="Kjaerup R.B."/>
            <person name="Dalgaard T.S."/>
            <person name="Juul-Madsen H.R."/>
        </authorList>
    </citation>
    <scope>NUCLEOTIDE SEQUENCE [LARGE SCALE GENOMIC DNA]</scope>
    <source>
        <strain evidence="4 5">1245752.6</strain>
    </source>
</reference>
<dbReference type="PROSITE" id="PS51318">
    <property type="entry name" value="TAT"/>
    <property type="match status" value="1"/>
</dbReference>
<dbReference type="PANTHER" id="PTHR35333:SF3">
    <property type="entry name" value="BETA-LACTAMASE-TYPE TRANSPEPTIDASE FOLD CONTAINING PROTEIN"/>
    <property type="match status" value="1"/>
</dbReference>
<dbReference type="RefSeq" id="WP_065133798.1">
    <property type="nucleotide sequence ID" value="NZ_JANFXG010000029.1"/>
</dbReference>
<dbReference type="OrthoDB" id="9784149at2"/>
<sequence length="307" mass="32759">MDLPRRRMIAAGAALAALVATGRPRLADPPILLDTEEPLPPIDTELAALEERYNTSIGLFGLNTASQRALAFRADDMFATCSTFKAYVAAQILQQDQRGELRLTDTVYIDPAAAVPVASPVTEPHIGGRMPLSELCAAAVRHSDNTATNLMLAMLGGPASVTAFARSVGDDRTSMVRWETELNTAYPGDPRDTTSPRAMGTGFLNMLTGDVLDAPHRAQLQEWMRTIVTGDRRIRAGLPPGWSIADKTGSGDYASTNDIGVASGPHGERLVLAVMTRSRSDDPNAVASETLIADVTRLAVPWLLAPG</sequence>
<dbReference type="InterPro" id="IPR045155">
    <property type="entry name" value="Beta-lactam_cat"/>
</dbReference>
<dbReference type="PRINTS" id="PR00118">
    <property type="entry name" value="BLACTAMASEA"/>
</dbReference>
<evidence type="ECO:0000313" key="5">
    <source>
        <dbReference type="Proteomes" id="UP000093757"/>
    </source>
</evidence>
<dbReference type="GO" id="GO:0030655">
    <property type="term" value="P:beta-lactam antibiotic catabolic process"/>
    <property type="evidence" value="ECO:0007669"/>
    <property type="project" value="InterPro"/>
</dbReference>
<dbReference type="NCBIfam" id="NF033103">
    <property type="entry name" value="bla_class_A"/>
    <property type="match status" value="1"/>
</dbReference>
<evidence type="ECO:0000256" key="1">
    <source>
        <dbReference type="ARBA" id="ARBA00018879"/>
    </source>
</evidence>
<dbReference type="InterPro" id="IPR006311">
    <property type="entry name" value="TAT_signal"/>
</dbReference>
<gene>
    <name evidence="4" type="ORF">A9W98_17520</name>
</gene>
<organism evidence="4 5">
    <name type="scientific">Mycobacterium gordonae</name>
    <dbReference type="NCBI Taxonomy" id="1778"/>
    <lineage>
        <taxon>Bacteria</taxon>
        <taxon>Bacillati</taxon>
        <taxon>Actinomycetota</taxon>
        <taxon>Actinomycetes</taxon>
        <taxon>Mycobacteriales</taxon>
        <taxon>Mycobacteriaceae</taxon>
        <taxon>Mycobacterium</taxon>
    </lineage>
</organism>
<dbReference type="Pfam" id="PF13354">
    <property type="entry name" value="Beta-lactamase2"/>
    <property type="match status" value="1"/>
</dbReference>